<evidence type="ECO:0000256" key="5">
    <source>
        <dbReference type="ARBA" id="ARBA00023136"/>
    </source>
</evidence>
<dbReference type="OrthoDB" id="3222at2759"/>
<gene>
    <name evidence="8" type="ORF">POLS_LOCUS3472</name>
</gene>
<feature type="transmembrane region" description="Helical" evidence="7">
    <location>
        <begin position="279"/>
        <end position="302"/>
    </location>
</feature>
<reference evidence="8" key="1">
    <citation type="submission" date="2021-07" db="EMBL/GenBank/DDBJ databases">
        <authorList>
            <person name="Branca A.L. A."/>
        </authorList>
    </citation>
    <scope>NUCLEOTIDE SEQUENCE</scope>
</reference>
<evidence type="ECO:0000256" key="1">
    <source>
        <dbReference type="ARBA" id="ARBA00004141"/>
    </source>
</evidence>
<keyword evidence="4 7" id="KW-1133">Transmembrane helix</keyword>
<keyword evidence="3 6" id="KW-0812">Transmembrane</keyword>
<organism evidence="8 9">
    <name type="scientific">Penicillium olsonii</name>
    <dbReference type="NCBI Taxonomy" id="99116"/>
    <lineage>
        <taxon>Eukaryota</taxon>
        <taxon>Fungi</taxon>
        <taxon>Dikarya</taxon>
        <taxon>Ascomycota</taxon>
        <taxon>Pezizomycotina</taxon>
        <taxon>Eurotiomycetes</taxon>
        <taxon>Eurotiomycetidae</taxon>
        <taxon>Eurotiales</taxon>
        <taxon>Aspergillaceae</taxon>
        <taxon>Penicillium</taxon>
    </lineage>
</organism>
<accession>A0A9W4MT55</accession>
<evidence type="ECO:0000313" key="8">
    <source>
        <dbReference type="EMBL" id="CAG8058517.1"/>
    </source>
</evidence>
<dbReference type="Pfam" id="PF00230">
    <property type="entry name" value="MIP"/>
    <property type="match status" value="1"/>
</dbReference>
<name>A0A9W4MT55_PENOL</name>
<evidence type="ECO:0008006" key="10">
    <source>
        <dbReference type="Google" id="ProtNLM"/>
    </source>
</evidence>
<evidence type="ECO:0000256" key="4">
    <source>
        <dbReference type="ARBA" id="ARBA00022989"/>
    </source>
</evidence>
<keyword evidence="5 7" id="KW-0472">Membrane</keyword>
<feature type="transmembrane region" description="Helical" evidence="7">
    <location>
        <begin position="331"/>
        <end position="351"/>
    </location>
</feature>
<feature type="transmembrane region" description="Helical" evidence="7">
    <location>
        <begin position="252"/>
        <end position="272"/>
    </location>
</feature>
<dbReference type="InterPro" id="IPR000425">
    <property type="entry name" value="MIP"/>
</dbReference>
<keyword evidence="2 6" id="KW-0813">Transport</keyword>
<feature type="transmembrane region" description="Helical" evidence="7">
    <location>
        <begin position="186"/>
        <end position="208"/>
    </location>
</feature>
<keyword evidence="9" id="KW-1185">Reference proteome</keyword>
<dbReference type="GO" id="GO:0015267">
    <property type="term" value="F:channel activity"/>
    <property type="evidence" value="ECO:0007669"/>
    <property type="project" value="InterPro"/>
</dbReference>
<dbReference type="AlphaFoldDB" id="A0A9W4MT55"/>
<dbReference type="PROSITE" id="PS00221">
    <property type="entry name" value="MIP"/>
    <property type="match status" value="1"/>
</dbReference>
<sequence>MWLVQSIRLTASGIWSQLQSRISCLHAHNFCLSLYPGLSMLPHAKFWKSEGDRKVLPAPTTIVPFAGRIGANQEFSLDKNNCTQIELLQKFPDAAPWIPLRDALSLRHFIQPELWKAATIEAVGPCARICNTFATGALVPSLLGAVTAILVLPLLIFATGPVSGAHLNPTITIATFFARLATLPRCILYIGFQTLGATIAGLLLRASFDTRSVCYSPPILGMRHWGSVADPLKQFTVPGCYMDATKVSPGNAFAIEFTTDFALIFTAFGVGLDPRQRSVFGPALGPIFVGITLATCTIVTGFSRVGYTGFSGNPARCFGAMVGSHFASYHWVHWVAPICASITHGILYYLVPPYSRGKAPNASNGSS</sequence>
<dbReference type="SUPFAM" id="SSF81338">
    <property type="entry name" value="Aquaporin-like"/>
    <property type="match status" value="1"/>
</dbReference>
<dbReference type="PRINTS" id="PR00783">
    <property type="entry name" value="MINTRINSICP"/>
</dbReference>
<dbReference type="PANTHER" id="PTHR47002">
    <property type="entry name" value="AQUAPORIN-LIKE"/>
    <property type="match status" value="1"/>
</dbReference>
<evidence type="ECO:0000256" key="2">
    <source>
        <dbReference type="ARBA" id="ARBA00022448"/>
    </source>
</evidence>
<evidence type="ECO:0000256" key="3">
    <source>
        <dbReference type="ARBA" id="ARBA00022692"/>
    </source>
</evidence>
<dbReference type="PANTHER" id="PTHR47002:SF2">
    <property type="entry name" value="AQUAPORIN AQPAE.A-LIKE"/>
    <property type="match status" value="1"/>
</dbReference>
<dbReference type="Proteomes" id="UP001153618">
    <property type="component" value="Unassembled WGS sequence"/>
</dbReference>
<dbReference type="InterPro" id="IPR023271">
    <property type="entry name" value="Aquaporin-like"/>
</dbReference>
<feature type="transmembrane region" description="Helical" evidence="7">
    <location>
        <begin position="137"/>
        <end position="158"/>
    </location>
</feature>
<protein>
    <recommendedName>
        <fullName evidence="10">Aquaporin</fullName>
    </recommendedName>
</protein>
<dbReference type="GO" id="GO:0016020">
    <property type="term" value="C:membrane"/>
    <property type="evidence" value="ECO:0007669"/>
    <property type="project" value="UniProtKB-SubCell"/>
</dbReference>
<dbReference type="InterPro" id="IPR022357">
    <property type="entry name" value="MIP_CS"/>
</dbReference>
<evidence type="ECO:0000256" key="6">
    <source>
        <dbReference type="RuleBase" id="RU000477"/>
    </source>
</evidence>
<evidence type="ECO:0000256" key="7">
    <source>
        <dbReference type="SAM" id="Phobius"/>
    </source>
</evidence>
<dbReference type="Gene3D" id="1.20.1080.10">
    <property type="entry name" value="Glycerol uptake facilitator protein"/>
    <property type="match status" value="1"/>
</dbReference>
<dbReference type="EMBL" id="CAJVOS010000017">
    <property type="protein sequence ID" value="CAG8058517.1"/>
    <property type="molecule type" value="Genomic_DNA"/>
</dbReference>
<comment type="similarity">
    <text evidence="6">Belongs to the MIP/aquaporin (TC 1.A.8) family.</text>
</comment>
<evidence type="ECO:0000313" key="9">
    <source>
        <dbReference type="Proteomes" id="UP001153618"/>
    </source>
</evidence>
<comment type="subcellular location">
    <subcellularLocation>
        <location evidence="1">Membrane</location>
        <topology evidence="1">Multi-pass membrane protein</topology>
    </subcellularLocation>
</comment>
<comment type="caution">
    <text evidence="8">The sequence shown here is derived from an EMBL/GenBank/DDBJ whole genome shotgun (WGS) entry which is preliminary data.</text>
</comment>
<proteinExistence type="inferred from homology"/>